<accession>A0AC59YUF6</accession>
<dbReference type="EMBL" id="OX596104">
    <property type="protein sequence ID" value="CAM9986000.1"/>
    <property type="molecule type" value="Genomic_DNA"/>
</dbReference>
<organism evidence="1 2">
    <name type="scientific">Rangifer tarandus platyrhynchus</name>
    <name type="common">Svalbard reindeer</name>
    <dbReference type="NCBI Taxonomy" id="3082113"/>
    <lineage>
        <taxon>Eukaryota</taxon>
        <taxon>Metazoa</taxon>
        <taxon>Chordata</taxon>
        <taxon>Craniata</taxon>
        <taxon>Vertebrata</taxon>
        <taxon>Euteleostomi</taxon>
        <taxon>Mammalia</taxon>
        <taxon>Eutheria</taxon>
        <taxon>Laurasiatheria</taxon>
        <taxon>Artiodactyla</taxon>
        <taxon>Ruminantia</taxon>
        <taxon>Pecora</taxon>
        <taxon>Cervidae</taxon>
        <taxon>Odocoileinae</taxon>
        <taxon>Rangifer</taxon>
    </lineage>
</organism>
<name>A0AC59YUF6_RANTA</name>
<reference evidence="1" key="2">
    <citation type="submission" date="2025-03" db="EMBL/GenBank/DDBJ databases">
        <authorList>
            <consortium name="ELIXIR-Norway"/>
            <consortium name="Elixir Norway"/>
        </authorList>
    </citation>
    <scope>NUCLEOTIDE SEQUENCE</scope>
</reference>
<sequence>MKPLRESWVKEKEVSFTVWPGKEGHSRQRLKPVSQPGGGTEASHSVYGAVVGGEGEVCRLYGAICIQP</sequence>
<proteinExistence type="predicted"/>
<gene>
    <name evidence="1" type="ORF">MRATA1EN22A_LOCUS10336</name>
</gene>
<protein>
    <submittedName>
        <fullName evidence="1">Uncharacterized protein</fullName>
    </submittedName>
</protein>
<dbReference type="Proteomes" id="UP001162501">
    <property type="component" value="Chromosome 20"/>
</dbReference>
<evidence type="ECO:0000313" key="2">
    <source>
        <dbReference type="Proteomes" id="UP001162501"/>
    </source>
</evidence>
<reference evidence="1" key="1">
    <citation type="submission" date="2023-05" db="EMBL/GenBank/DDBJ databases">
        <authorList>
            <consortium name="ELIXIR-Norway"/>
        </authorList>
    </citation>
    <scope>NUCLEOTIDE SEQUENCE</scope>
</reference>
<evidence type="ECO:0000313" key="1">
    <source>
        <dbReference type="EMBL" id="CAM9986000.1"/>
    </source>
</evidence>